<feature type="compositionally biased region" description="Polar residues" evidence="2">
    <location>
        <begin position="228"/>
        <end position="237"/>
    </location>
</feature>
<dbReference type="GeneID" id="110783842"/>
<name>A0A9R0JRH4_SPIOL</name>
<dbReference type="PANTHER" id="PTHR31346">
    <property type="entry name" value="MULTIPLE ORGANELLAR RNA EDITING FACTOR 2, CHLOROPLASTIC-RELATED-RELATED"/>
    <property type="match status" value="1"/>
</dbReference>
<feature type="compositionally biased region" description="Polar residues" evidence="2">
    <location>
        <begin position="246"/>
        <end position="255"/>
    </location>
</feature>
<dbReference type="PANTHER" id="PTHR31346:SF5">
    <property type="entry name" value="MULTIPLE ORGANELLAR RNA EDITING FACTOR 1, MITOCHONDRIAL"/>
    <property type="match status" value="1"/>
</dbReference>
<dbReference type="InterPro" id="IPR037045">
    <property type="entry name" value="S8pro/Inhibitor_I9_sf"/>
</dbReference>
<feature type="compositionally biased region" description="Polar residues" evidence="2">
    <location>
        <begin position="281"/>
        <end position="294"/>
    </location>
</feature>
<dbReference type="Pfam" id="PF21864">
    <property type="entry name" value="MORF_dom"/>
    <property type="match status" value="1"/>
</dbReference>
<evidence type="ECO:0000313" key="4">
    <source>
        <dbReference type="Proteomes" id="UP000813463"/>
    </source>
</evidence>
<feature type="compositionally biased region" description="Gly residues" evidence="2">
    <location>
        <begin position="357"/>
        <end position="368"/>
    </location>
</feature>
<dbReference type="GO" id="GO:0080156">
    <property type="term" value="P:mitochondrial mRNA modification"/>
    <property type="evidence" value="ECO:0000318"/>
    <property type="project" value="GO_Central"/>
</dbReference>
<gene>
    <name evidence="5" type="primary">LOC110783842</name>
</gene>
<keyword evidence="1" id="KW-0809">Transit peptide</keyword>
<proteinExistence type="predicted"/>
<sequence>MALNANRIRRTLSLSSTFLATHRNLHTISSATATTDSLLQNLFCSKTPSFSPFLRRFFHSTHISLSSSRSFNDTEQIDPDTILFEGCDYKHWLITMDFGKDPKSYPPPEQMVETYVQTLAKVVGSVEEAKKRMYACSTTTYTGFQAEVDEETSQKFEGMPGVVFVLPDSYIDPVNKEYGGDKYINGTIIPRPPPVQYGRERRNSQRPMPNSMPGERRANMPQRGFPERQNTSFNYGPTGQGGRTNPMPNRTNYSEQGRDGYQGGGNTYVPPQQGGGDTYLPPQQGNFNLGYSHQHQMENFPGYRGNNHPGEHGYNDPQGQMSNFPRNHGDYAPQGHVDYPSDGRNYAPPPPARGADGQTGVGQYGQGSSGTFAQIPDEQNYSPAIETGMNQRRF</sequence>
<organism evidence="4 5">
    <name type="scientific">Spinacia oleracea</name>
    <name type="common">Spinach</name>
    <dbReference type="NCBI Taxonomy" id="3562"/>
    <lineage>
        <taxon>Eukaryota</taxon>
        <taxon>Viridiplantae</taxon>
        <taxon>Streptophyta</taxon>
        <taxon>Embryophyta</taxon>
        <taxon>Tracheophyta</taxon>
        <taxon>Spermatophyta</taxon>
        <taxon>Magnoliopsida</taxon>
        <taxon>eudicotyledons</taxon>
        <taxon>Gunneridae</taxon>
        <taxon>Pentapetalae</taxon>
        <taxon>Caryophyllales</taxon>
        <taxon>Chenopodiaceae</taxon>
        <taxon>Chenopodioideae</taxon>
        <taxon>Anserineae</taxon>
        <taxon>Spinacia</taxon>
    </lineage>
</organism>
<dbReference type="RefSeq" id="XP_021843923.2">
    <property type="nucleotide sequence ID" value="XM_021988231.2"/>
</dbReference>
<evidence type="ECO:0000256" key="1">
    <source>
        <dbReference type="ARBA" id="ARBA00022946"/>
    </source>
</evidence>
<dbReference type="Gene3D" id="3.30.70.80">
    <property type="entry name" value="Peptidase S8 propeptide/proteinase inhibitor I9"/>
    <property type="match status" value="1"/>
</dbReference>
<dbReference type="GO" id="GO:0016554">
    <property type="term" value="P:cytidine to uridine editing"/>
    <property type="evidence" value="ECO:0007669"/>
    <property type="project" value="InterPro"/>
</dbReference>
<accession>A0A9R0JRH4</accession>
<keyword evidence="4" id="KW-1185">Reference proteome</keyword>
<feature type="domain" description="MORF/ORRM1/DAG-like MORF" evidence="3">
    <location>
        <begin position="89"/>
        <end position="183"/>
    </location>
</feature>
<evidence type="ECO:0000259" key="3">
    <source>
        <dbReference type="Pfam" id="PF21864"/>
    </source>
</evidence>
<dbReference type="KEGG" id="soe:110783842"/>
<dbReference type="GO" id="GO:0005739">
    <property type="term" value="C:mitochondrion"/>
    <property type="evidence" value="ECO:0000318"/>
    <property type="project" value="GO_Central"/>
</dbReference>
<feature type="region of interest" description="Disordered" evidence="2">
    <location>
        <begin position="185"/>
        <end position="394"/>
    </location>
</feature>
<dbReference type="InterPro" id="IPR054059">
    <property type="entry name" value="MORF/ORRM1/DAG-like_MORF"/>
</dbReference>
<dbReference type="InterPro" id="IPR039206">
    <property type="entry name" value="MORF/ORRM1/DAG-like"/>
</dbReference>
<protein>
    <submittedName>
        <fullName evidence="5">Multiple organellar RNA editing factor 6, mitochondrial</fullName>
    </submittedName>
</protein>
<dbReference type="AlphaFoldDB" id="A0A9R0JRH4"/>
<feature type="compositionally biased region" description="Polar residues" evidence="2">
    <location>
        <begin position="369"/>
        <end position="382"/>
    </location>
</feature>
<dbReference type="Proteomes" id="UP000813463">
    <property type="component" value="Chromosome 3"/>
</dbReference>
<evidence type="ECO:0000256" key="2">
    <source>
        <dbReference type="SAM" id="MobiDB-lite"/>
    </source>
</evidence>
<reference evidence="5" key="2">
    <citation type="submission" date="2025-08" db="UniProtKB">
        <authorList>
            <consortium name="RefSeq"/>
        </authorList>
    </citation>
    <scope>IDENTIFICATION</scope>
    <source>
        <tissue evidence="5">Leaf</tissue>
    </source>
</reference>
<reference evidence="4" key="1">
    <citation type="journal article" date="2021" name="Nat. Commun.">
        <title>Genomic analyses provide insights into spinach domestication and the genetic basis of agronomic traits.</title>
        <authorList>
            <person name="Cai X."/>
            <person name="Sun X."/>
            <person name="Xu C."/>
            <person name="Sun H."/>
            <person name="Wang X."/>
            <person name="Ge C."/>
            <person name="Zhang Z."/>
            <person name="Wang Q."/>
            <person name="Fei Z."/>
            <person name="Jiao C."/>
            <person name="Wang Q."/>
        </authorList>
    </citation>
    <scope>NUCLEOTIDE SEQUENCE [LARGE SCALE GENOMIC DNA]</scope>
    <source>
        <strain evidence="4">cv. Varoflay</strain>
    </source>
</reference>
<evidence type="ECO:0000313" key="5">
    <source>
        <dbReference type="RefSeq" id="XP_021843923.2"/>
    </source>
</evidence>